<name>A0AAP0LTV8_9ROSI</name>
<evidence type="ECO:0000313" key="2">
    <source>
        <dbReference type="Proteomes" id="UP001428341"/>
    </source>
</evidence>
<dbReference type="EMBL" id="JBCGBO010000007">
    <property type="protein sequence ID" value="KAK9187297.1"/>
    <property type="molecule type" value="Genomic_DNA"/>
</dbReference>
<keyword evidence="2" id="KW-1185">Reference proteome</keyword>
<gene>
    <name evidence="1" type="ORF">WN944_018689</name>
</gene>
<reference evidence="1 2" key="1">
    <citation type="submission" date="2024-05" db="EMBL/GenBank/DDBJ databases">
        <title>Haplotype-resolved chromosome-level genome assembly of Huyou (Citrus changshanensis).</title>
        <authorList>
            <person name="Miao C."/>
            <person name="Chen W."/>
            <person name="Wu Y."/>
            <person name="Wang L."/>
            <person name="Zhao S."/>
            <person name="Grierson D."/>
            <person name="Xu C."/>
            <person name="Chen K."/>
        </authorList>
    </citation>
    <scope>NUCLEOTIDE SEQUENCE [LARGE SCALE GENOMIC DNA]</scope>
    <source>
        <strain evidence="1">01-14</strain>
        <tissue evidence="1">Leaf</tissue>
    </source>
</reference>
<accession>A0AAP0LTV8</accession>
<protein>
    <submittedName>
        <fullName evidence="1">Uncharacterized protein</fullName>
    </submittedName>
</protein>
<dbReference type="AlphaFoldDB" id="A0AAP0LTV8"/>
<evidence type="ECO:0000313" key="1">
    <source>
        <dbReference type="EMBL" id="KAK9187297.1"/>
    </source>
</evidence>
<comment type="caution">
    <text evidence="1">The sequence shown here is derived from an EMBL/GenBank/DDBJ whole genome shotgun (WGS) entry which is preliminary data.</text>
</comment>
<sequence>MTPDEKFNLSVCLSWERKKVQIVDCHDLIVQLHEHHNIDYGLTESKEKDLHHPQGALSVINALVPPIDQANEGYVYSNDSDIDYMLSDCDSDDNEFGEDYYDETNERHLKSYLTSREGKEQDTVATLEKRGMDSSIHKESPSCALIVAPRHASDNIQVTVEVENIRTNNLCDAKKHKAVIQTWPPSSKNLVKRKRMEGSNDAVWVDLRGDYRRGEHKDRKQLDKGKASIFLPWRYNHFLTPSTMPFEPHGWHEDLQAYSLTCSTFDMKLELRFQFVLQL</sequence>
<organism evidence="1 2">
    <name type="scientific">Citrus x changshan-huyou</name>
    <dbReference type="NCBI Taxonomy" id="2935761"/>
    <lineage>
        <taxon>Eukaryota</taxon>
        <taxon>Viridiplantae</taxon>
        <taxon>Streptophyta</taxon>
        <taxon>Embryophyta</taxon>
        <taxon>Tracheophyta</taxon>
        <taxon>Spermatophyta</taxon>
        <taxon>Magnoliopsida</taxon>
        <taxon>eudicotyledons</taxon>
        <taxon>Gunneridae</taxon>
        <taxon>Pentapetalae</taxon>
        <taxon>rosids</taxon>
        <taxon>malvids</taxon>
        <taxon>Sapindales</taxon>
        <taxon>Rutaceae</taxon>
        <taxon>Aurantioideae</taxon>
        <taxon>Citrus</taxon>
    </lineage>
</organism>
<dbReference type="Proteomes" id="UP001428341">
    <property type="component" value="Unassembled WGS sequence"/>
</dbReference>
<proteinExistence type="predicted"/>